<dbReference type="CDD" id="cd00054">
    <property type="entry name" value="EGF_CA"/>
    <property type="match status" value="1"/>
</dbReference>
<dbReference type="RefSeq" id="XP_013251452.1">
    <property type="nucleotide sequence ID" value="XM_013395998.1"/>
</dbReference>
<reference evidence="8" key="1">
    <citation type="submission" date="2013-10" db="EMBL/GenBank/DDBJ databases">
        <title>Genomic analysis of the causative agents of coccidiosis in chickens.</title>
        <authorList>
            <person name="Reid A.J."/>
            <person name="Blake D."/>
            <person name="Billington K."/>
            <person name="Browne H."/>
            <person name="Dunn M."/>
            <person name="Hung S."/>
            <person name="Kawahara F."/>
            <person name="Miranda-Saavedra D."/>
            <person name="Mourier T."/>
            <person name="Nagra H."/>
            <person name="Otto T.D."/>
            <person name="Rawlings N."/>
            <person name="Sanchez A."/>
            <person name="Sanders M."/>
            <person name="Subramaniam C."/>
            <person name="Tay Y."/>
            <person name="Dear P."/>
            <person name="Doerig C."/>
            <person name="Gruber A."/>
            <person name="Parkinson J."/>
            <person name="Shirley M."/>
            <person name="Wan K.L."/>
            <person name="Berriman M."/>
            <person name="Tomley F."/>
            <person name="Pain A."/>
        </authorList>
    </citation>
    <scope>NUCLEOTIDE SEQUENCE</scope>
    <source>
        <strain evidence="8">Houghton</strain>
    </source>
</reference>
<dbReference type="InterPro" id="IPR051830">
    <property type="entry name" value="NOTCH_homolog"/>
</dbReference>
<feature type="disulfide bond" evidence="4">
    <location>
        <begin position="460"/>
        <end position="469"/>
    </location>
</feature>
<evidence type="ECO:0000256" key="2">
    <source>
        <dbReference type="ARBA" id="ARBA00022737"/>
    </source>
</evidence>
<feature type="domain" description="EGF-like" evidence="7">
    <location>
        <begin position="647"/>
        <end position="683"/>
    </location>
</feature>
<evidence type="ECO:0000256" key="6">
    <source>
        <dbReference type="SAM" id="SignalP"/>
    </source>
</evidence>
<dbReference type="AlphaFoldDB" id="U6GDF6"/>
<accession>U6GDF6</accession>
<dbReference type="OMA" id="RCTTHCW"/>
<dbReference type="InterPro" id="IPR013032">
    <property type="entry name" value="EGF-like_CS"/>
</dbReference>
<feature type="domain" description="EGF-like" evidence="7">
    <location>
        <begin position="613"/>
        <end position="646"/>
    </location>
</feature>
<dbReference type="Gene3D" id="2.10.25.10">
    <property type="entry name" value="Laminin"/>
    <property type="match status" value="5"/>
</dbReference>
<dbReference type="PRINTS" id="PR00011">
    <property type="entry name" value="EGFLAMININ"/>
</dbReference>
<comment type="caution">
    <text evidence="4">Lacks conserved residue(s) required for the propagation of feature annotation.</text>
</comment>
<evidence type="ECO:0000313" key="8">
    <source>
        <dbReference type="EMBL" id="CDI78301.1"/>
    </source>
</evidence>
<dbReference type="PROSITE" id="PS50026">
    <property type="entry name" value="EGF_3"/>
    <property type="match status" value="5"/>
</dbReference>
<feature type="disulfide bond" evidence="4">
    <location>
        <begin position="673"/>
        <end position="682"/>
    </location>
</feature>
<proteinExistence type="predicted"/>
<dbReference type="SMART" id="SM00181">
    <property type="entry name" value="EGF"/>
    <property type="match status" value="7"/>
</dbReference>
<feature type="domain" description="EGF-like" evidence="7">
    <location>
        <begin position="366"/>
        <end position="400"/>
    </location>
</feature>
<feature type="chain" id="PRO_5004669802" evidence="6">
    <location>
        <begin position="22"/>
        <end position="844"/>
    </location>
</feature>
<feature type="disulfide bond" evidence="4">
    <location>
        <begin position="636"/>
        <end position="645"/>
    </location>
</feature>
<reference evidence="8" key="2">
    <citation type="submission" date="2013-10" db="EMBL/GenBank/DDBJ databases">
        <authorList>
            <person name="Aslett M."/>
        </authorList>
    </citation>
    <scope>NUCLEOTIDE SEQUENCE</scope>
    <source>
        <strain evidence="8">Houghton</strain>
    </source>
</reference>
<dbReference type="SUPFAM" id="SSF57196">
    <property type="entry name" value="EGF/Laminin"/>
    <property type="match status" value="3"/>
</dbReference>
<dbReference type="Pfam" id="PF12661">
    <property type="entry name" value="hEGF"/>
    <property type="match status" value="3"/>
</dbReference>
<keyword evidence="3 4" id="KW-1015">Disulfide bond</keyword>
<evidence type="ECO:0000259" key="7">
    <source>
        <dbReference type="PROSITE" id="PS50026"/>
    </source>
</evidence>
<dbReference type="VEuPathDB" id="ToxoDB:EAH_00006930"/>
<dbReference type="EMBL" id="HG670847">
    <property type="protein sequence ID" value="CDI78301.1"/>
    <property type="molecule type" value="Genomic_DNA"/>
</dbReference>
<name>U6GDF6_EIMAC</name>
<evidence type="ECO:0000256" key="4">
    <source>
        <dbReference type="PROSITE-ProRule" id="PRU00076"/>
    </source>
</evidence>
<feature type="domain" description="EGF-like" evidence="7">
    <location>
        <begin position="541"/>
        <end position="575"/>
    </location>
</feature>
<evidence type="ECO:0000256" key="1">
    <source>
        <dbReference type="ARBA" id="ARBA00022536"/>
    </source>
</evidence>
<keyword evidence="9" id="KW-1185">Reference proteome</keyword>
<keyword evidence="1 4" id="KW-0245">EGF-like domain</keyword>
<feature type="disulfide bond" evidence="4">
    <location>
        <begin position="565"/>
        <end position="574"/>
    </location>
</feature>
<protein>
    <submittedName>
        <fullName evidence="8">EGF-like domain-containing protein, putative</fullName>
    </submittedName>
</protein>
<dbReference type="Gene3D" id="3.50.4.10">
    <property type="entry name" value="Hepatocyte Growth Factor"/>
    <property type="match status" value="1"/>
</dbReference>
<feature type="disulfide bond" evidence="4">
    <location>
        <begin position="390"/>
        <end position="399"/>
    </location>
</feature>
<sequence length="844" mass="88824">MSQFVRLFGLLAPLFLSFTLSSIPSSSHTVHSGDAARDYMNRFNIPANHIQLEWAKAGSDLQSYAYKGVTYKWISRNQTAGVKVGYATMWDRSRKGYCTRSDAEVDTQRYLGQRLMAVGACPNYGKYIAFVDRTGKPVDDQDRFTNEIHGNTMPFSTQGCSSSASPGTSEVPMDKSGWSMYSGYLVKCPFNQAVYQNDMLQDGEYDPDVCRFVTLSNPLVFLDPSLPGTSLADKAYAFHGKGGHQGYDFIAPREPLKNVMFGTISGGICTQLEVASSSTGTAGECGEAVFEASSDDSPPGVGGTGSSSTFWSSWFPDGSGNSQKGTCNLYSIVPTCIFTVNGAISFTALSASDPNLAKEPPAEAILQGPCSSNPCKNGGTCELPNGTCKCPPCFTGANCETPVSECCSSDADCNGHGSCDSNKCKCNAGFSGPMCETGVCDNVACLNGGTCQMPSGVCSCPEGYLGSRCETTVCDTVLCENGGECEMPSGKCKCPACFSGDLCQSENPRCCETDSDCNAPQGTCVYNNCQCAPSITGDKCDNTGCAGVTCLNGGECNELTGHCRCPKCYSGFNCEILESNCCESDSDCNAPNGVCNSSNACECAPEFPAPNCKDVCSDVHCSNDGKCDPTTGECRCPPGWGGDECTVPRPCGEGGPVCAGNTTCNSETSTCVCKPGYTGEDCADMSPECSEICKVGGHIIRDSEGECAIDCYSTCCKYLTKECKDKLGEDKEQCVRDSLGATEEEACCLARVEGIVAALLLCGAAGGMYYRKSTVPSVQSAPSETPIDETVGGTDRPARAESAISVDFDDYASTPDDATGEIHAEGDAAQDAEWDGTSNAKTVT</sequence>
<evidence type="ECO:0000313" key="9">
    <source>
        <dbReference type="Proteomes" id="UP000018050"/>
    </source>
</evidence>
<dbReference type="PANTHER" id="PTHR24033:SF151">
    <property type="entry name" value="NOTCH 2"/>
    <property type="match status" value="1"/>
</dbReference>
<dbReference type="PROSITE" id="PS00022">
    <property type="entry name" value="EGF_1"/>
    <property type="match status" value="6"/>
</dbReference>
<dbReference type="OrthoDB" id="283575at2759"/>
<evidence type="ECO:0000256" key="3">
    <source>
        <dbReference type="ARBA" id="ARBA00023157"/>
    </source>
</evidence>
<dbReference type="InterPro" id="IPR000742">
    <property type="entry name" value="EGF"/>
</dbReference>
<evidence type="ECO:0000256" key="5">
    <source>
        <dbReference type="SAM" id="MobiDB-lite"/>
    </source>
</evidence>
<feature type="signal peptide" evidence="6">
    <location>
        <begin position="1"/>
        <end position="21"/>
    </location>
</feature>
<dbReference type="PANTHER" id="PTHR24033">
    <property type="entry name" value="EGF-LIKE DOMAIN-CONTAINING PROTEIN"/>
    <property type="match status" value="1"/>
</dbReference>
<keyword evidence="6" id="KW-0732">Signal</keyword>
<feature type="region of interest" description="Disordered" evidence="5">
    <location>
        <begin position="775"/>
        <end position="844"/>
    </location>
</feature>
<dbReference type="PROSITE" id="PS01186">
    <property type="entry name" value="EGF_2"/>
    <property type="match status" value="3"/>
</dbReference>
<dbReference type="GeneID" id="25268763"/>
<gene>
    <name evidence="8" type="ORF">EAH_00006930</name>
</gene>
<organism evidence="8 9">
    <name type="scientific">Eimeria acervulina</name>
    <name type="common">Coccidian parasite</name>
    <dbReference type="NCBI Taxonomy" id="5801"/>
    <lineage>
        <taxon>Eukaryota</taxon>
        <taxon>Sar</taxon>
        <taxon>Alveolata</taxon>
        <taxon>Apicomplexa</taxon>
        <taxon>Conoidasida</taxon>
        <taxon>Coccidia</taxon>
        <taxon>Eucoccidiorida</taxon>
        <taxon>Eimeriorina</taxon>
        <taxon>Eimeriidae</taxon>
        <taxon>Eimeria</taxon>
    </lineage>
</organism>
<keyword evidence="2" id="KW-0677">Repeat</keyword>
<feature type="domain" description="EGF-like" evidence="7">
    <location>
        <begin position="436"/>
        <end position="470"/>
    </location>
</feature>
<dbReference type="Proteomes" id="UP000018050">
    <property type="component" value="Unassembled WGS sequence"/>
</dbReference>